<reference evidence="3 4" key="1">
    <citation type="submission" date="2018-07" db="EMBL/GenBank/DDBJ databases">
        <title>Rhodosalinus sp. strain E84T genomic sequence and assembly.</title>
        <authorList>
            <person name="Liu Z.-W."/>
            <person name="Lu D.-C."/>
        </authorList>
    </citation>
    <scope>NUCLEOTIDE SEQUENCE [LARGE SCALE GENOMIC DNA]</scope>
    <source>
        <strain evidence="3 4">E84</strain>
    </source>
</reference>
<dbReference type="Gene3D" id="3.30.470.20">
    <property type="entry name" value="ATP-grasp fold, B domain"/>
    <property type="match status" value="1"/>
</dbReference>
<gene>
    <name evidence="3" type="ORF">DRV85_04180</name>
</gene>
<dbReference type="GO" id="GO:0050242">
    <property type="term" value="F:pyruvate, phosphate dikinase activity"/>
    <property type="evidence" value="ECO:0007669"/>
    <property type="project" value="UniProtKB-EC"/>
</dbReference>
<dbReference type="Pfam" id="PF01326">
    <property type="entry name" value="PPDK_N"/>
    <property type="match status" value="1"/>
</dbReference>
<dbReference type="InterPro" id="IPR013815">
    <property type="entry name" value="ATP_grasp_subdomain_1"/>
</dbReference>
<dbReference type="RefSeq" id="WP_113288186.1">
    <property type="nucleotide sequence ID" value="NZ_QNTQ01000004.1"/>
</dbReference>
<dbReference type="PROSITE" id="PS00370">
    <property type="entry name" value="PEP_ENZYMES_PHOS_SITE"/>
    <property type="match status" value="1"/>
</dbReference>
<feature type="domain" description="PEP-utilising enzyme mobile" evidence="1">
    <location>
        <begin position="400"/>
        <end position="469"/>
    </location>
</feature>
<keyword evidence="3" id="KW-0808">Transferase</keyword>
<evidence type="ECO:0000313" key="3">
    <source>
        <dbReference type="EMBL" id="RBI86636.1"/>
    </source>
</evidence>
<name>A0A365UBL7_9RHOB</name>
<dbReference type="Gene3D" id="1.20.80.30">
    <property type="match status" value="2"/>
</dbReference>
<dbReference type="InterPro" id="IPR018274">
    <property type="entry name" value="PEP_util_AS"/>
</dbReference>
<accession>A0A365UBL7</accession>
<feature type="domain" description="Pyruvate phosphate dikinase AMP/ATP-binding" evidence="2">
    <location>
        <begin position="63"/>
        <end position="272"/>
    </location>
</feature>
<dbReference type="PANTHER" id="PTHR22931">
    <property type="entry name" value="PHOSPHOENOLPYRUVATE DIKINASE-RELATED"/>
    <property type="match status" value="1"/>
</dbReference>
<dbReference type="EC" id="2.7.9.1" evidence="3"/>
<protein>
    <submittedName>
        <fullName evidence="3">Pyruvate, phosphate dikinase</fullName>
        <ecNumber evidence="3">2.7.9.1</ecNumber>
    </submittedName>
</protein>
<evidence type="ECO:0000259" key="2">
    <source>
        <dbReference type="Pfam" id="PF01326"/>
    </source>
</evidence>
<keyword evidence="3" id="KW-0670">Pyruvate</keyword>
<dbReference type="Gene3D" id="3.30.1490.20">
    <property type="entry name" value="ATP-grasp fold, A domain"/>
    <property type="match status" value="2"/>
</dbReference>
<dbReference type="OrthoDB" id="9765468at2"/>
<dbReference type="SUPFAM" id="SSF56059">
    <property type="entry name" value="Glutathione synthetase ATP-binding domain-like"/>
    <property type="match status" value="1"/>
</dbReference>
<dbReference type="SUPFAM" id="SSF52009">
    <property type="entry name" value="Phosphohistidine domain"/>
    <property type="match status" value="1"/>
</dbReference>
<dbReference type="NCBIfam" id="NF004531">
    <property type="entry name" value="PRK05878.1"/>
    <property type="match status" value="1"/>
</dbReference>
<dbReference type="Gene3D" id="1.10.189.10">
    <property type="entry name" value="Pyruvate Phosphate Dikinase, domain 2"/>
    <property type="match status" value="1"/>
</dbReference>
<dbReference type="GO" id="GO:0016301">
    <property type="term" value="F:kinase activity"/>
    <property type="evidence" value="ECO:0007669"/>
    <property type="project" value="UniProtKB-KW"/>
</dbReference>
<keyword evidence="4" id="KW-1185">Reference proteome</keyword>
<proteinExistence type="predicted"/>
<evidence type="ECO:0000259" key="1">
    <source>
        <dbReference type="Pfam" id="PF00391"/>
    </source>
</evidence>
<dbReference type="InterPro" id="IPR036637">
    <property type="entry name" value="Phosphohistidine_dom_sf"/>
</dbReference>
<dbReference type="Gene3D" id="3.50.30.10">
    <property type="entry name" value="Phosphohistidine domain"/>
    <property type="match status" value="1"/>
</dbReference>
<evidence type="ECO:0000313" key="4">
    <source>
        <dbReference type="Proteomes" id="UP000253370"/>
    </source>
</evidence>
<dbReference type="AlphaFoldDB" id="A0A365UBL7"/>
<keyword evidence="3" id="KW-0418">Kinase</keyword>
<dbReference type="Pfam" id="PF00391">
    <property type="entry name" value="PEP-utilizers"/>
    <property type="match status" value="1"/>
</dbReference>
<organism evidence="3 4">
    <name type="scientific">Rhodosalinus halophilus</name>
    <dbReference type="NCBI Taxonomy" id="2259333"/>
    <lineage>
        <taxon>Bacteria</taxon>
        <taxon>Pseudomonadati</taxon>
        <taxon>Pseudomonadota</taxon>
        <taxon>Alphaproteobacteria</taxon>
        <taxon>Rhodobacterales</taxon>
        <taxon>Paracoccaceae</taxon>
        <taxon>Rhodosalinus</taxon>
    </lineage>
</organism>
<sequence length="593" mass="61855">MPDLRWTLRLDGSALPDKSLIGGKAWSIARMRALGLPVPPAFVVTTRACVEFLAKGDWPDGLAEEIDAGMAWLEEATGRRFGHGPQPLLVSVRSGAPISMPGMMDTILNMGICAETEEALAEEMGDAGFAHDVHRRFYDLYADIVLKCVGAEFPPEGDAESWAATLKEKSGQAIPETPRDRLFASIDAVFNSWNGRRAKRYRKHHGIPDDLGTAVAVQAMVFGNMDAQSGTGVLFSRNPITGARKPYGEYLACAQGEDVVSGKFTPQPVETMRETVPAAFDALMAASETLEEANGDVQDIEFTVQKGALFLLQSRAAKRAPAAAVRIATEMVREGVITPQVALTRVTPDQVRLLLAPRLKPGEAEAADELCRGEAASPGIGIGTVVTDSDEAERRAAAGENVILARVTTSPEDLHGMLAAKAVITEKGGSTSHAAVVSRALGVACVVGCGVGSVTAHAGQTVTVDGSTGRIYAGALAAEAPDEDAEADLAQLKDWAQAACPIPVHTPEAAPQAQVLDLNAIEGGEDAANLPRLLEGAEAATGGALATEEGMAAAIAAGLKFVVGKPALPLLLAGARAGTAHEDRETVAVSAQG</sequence>
<dbReference type="InterPro" id="IPR008279">
    <property type="entry name" value="PEP-util_enz_mobile_dom"/>
</dbReference>
<dbReference type="GO" id="GO:0005524">
    <property type="term" value="F:ATP binding"/>
    <property type="evidence" value="ECO:0007669"/>
    <property type="project" value="InterPro"/>
</dbReference>
<comment type="caution">
    <text evidence="3">The sequence shown here is derived from an EMBL/GenBank/DDBJ whole genome shotgun (WGS) entry which is preliminary data.</text>
</comment>
<dbReference type="PANTHER" id="PTHR22931:SF9">
    <property type="entry name" value="PYRUVATE, PHOSPHATE DIKINASE 1, CHLOROPLASTIC"/>
    <property type="match status" value="1"/>
</dbReference>
<dbReference type="EMBL" id="QNTQ01000004">
    <property type="protein sequence ID" value="RBI86636.1"/>
    <property type="molecule type" value="Genomic_DNA"/>
</dbReference>
<dbReference type="InterPro" id="IPR010121">
    <property type="entry name" value="Pyruvate_phosphate_dikinase"/>
</dbReference>
<dbReference type="Proteomes" id="UP000253370">
    <property type="component" value="Unassembled WGS sequence"/>
</dbReference>
<dbReference type="InterPro" id="IPR002192">
    <property type="entry name" value="PPDK_AMP/ATP-bd"/>
</dbReference>